<dbReference type="RefSeq" id="WP_074710730.1">
    <property type="nucleotide sequence ID" value="NZ_FNTV01000001.1"/>
</dbReference>
<protein>
    <submittedName>
        <fullName evidence="1">Phage major capsid protein E</fullName>
    </submittedName>
</protein>
<dbReference type="Pfam" id="PF03864">
    <property type="entry name" value="Phage_cap_E"/>
    <property type="match status" value="1"/>
</dbReference>
<organism evidence="1 2">
    <name type="scientific">Arthrobacter alpinus</name>
    <dbReference type="NCBI Taxonomy" id="656366"/>
    <lineage>
        <taxon>Bacteria</taxon>
        <taxon>Bacillati</taxon>
        <taxon>Actinomycetota</taxon>
        <taxon>Actinomycetes</taxon>
        <taxon>Micrococcales</taxon>
        <taxon>Micrococcaceae</taxon>
        <taxon>Arthrobacter</taxon>
    </lineage>
</organism>
<gene>
    <name evidence="1" type="ORF">SAMN04489740_0867</name>
</gene>
<evidence type="ECO:0000313" key="1">
    <source>
        <dbReference type="EMBL" id="SEE20017.1"/>
    </source>
</evidence>
<proteinExistence type="predicted"/>
<reference evidence="1 2" key="1">
    <citation type="submission" date="2016-10" db="EMBL/GenBank/DDBJ databases">
        <authorList>
            <person name="de Groot N.N."/>
        </authorList>
    </citation>
    <scope>NUCLEOTIDE SEQUENCE [LARGE SCALE GENOMIC DNA]</scope>
    <source>
        <strain evidence="1 2">DSM 22274</strain>
    </source>
</reference>
<dbReference type="EMBL" id="FNTV01000001">
    <property type="protein sequence ID" value="SEE20017.1"/>
    <property type="molecule type" value="Genomic_DNA"/>
</dbReference>
<sequence length="344" mass="37169">MAIFFDAPVTPDALTTFVREVPVNPSLALLESFPPVYLQTNTVDFAEIVRTNRTARYRSFDGRIHVSERDAGSEKRVNLLPLSSSLSTGEYERLQLEFARTGGTRQAALANAVYNDATNLTREVQNRLEQAWGSVMSTGKLTIDENGFQGEADFGVPTDHKVTAVKPWSDKTALALSELIAWHDVYVATTGGAAGAIRTSQTALRFLQVNTEIVNAVHGSTSGKTRVTLSELNELLANEGLPAIETPYDAQVDVDGVITRVIPADKLTFTPANLADLGHTAWGVSATALELVNSGEAELSFEEAAGIVGVVEKVGPPYRQFTYVDAVAMPILSDARRLFIADVL</sequence>
<accession>A0A1H5GWE9</accession>
<dbReference type="Gene3D" id="3.90.1690.10">
    <property type="entry name" value="phage-related protein like domain"/>
    <property type="match status" value="1"/>
</dbReference>
<dbReference type="InterPro" id="IPR053738">
    <property type="entry name" value="Lambda_capsid_assembly"/>
</dbReference>
<evidence type="ECO:0000313" key="2">
    <source>
        <dbReference type="Proteomes" id="UP000182725"/>
    </source>
</evidence>
<dbReference type="AlphaFoldDB" id="A0A1H5GWE9"/>
<dbReference type="InterPro" id="IPR005564">
    <property type="entry name" value="Major_capsid_GpE"/>
</dbReference>
<name>A0A1H5GWE9_9MICC</name>
<dbReference type="Proteomes" id="UP000182725">
    <property type="component" value="Unassembled WGS sequence"/>
</dbReference>